<dbReference type="InterPro" id="IPR044946">
    <property type="entry name" value="Restrct_endonuc_typeI_TRD_sf"/>
</dbReference>
<dbReference type="EMBL" id="JBHUON010000002">
    <property type="protein sequence ID" value="MFD2863584.1"/>
    <property type="molecule type" value="Genomic_DNA"/>
</dbReference>
<organism evidence="6 7">
    <name type="scientific">Mucilaginibacter antarcticus</name>
    <dbReference type="NCBI Taxonomy" id="1855725"/>
    <lineage>
        <taxon>Bacteria</taxon>
        <taxon>Pseudomonadati</taxon>
        <taxon>Bacteroidota</taxon>
        <taxon>Sphingobacteriia</taxon>
        <taxon>Sphingobacteriales</taxon>
        <taxon>Sphingobacteriaceae</taxon>
        <taxon>Mucilaginibacter</taxon>
    </lineage>
</organism>
<keyword evidence="6" id="KW-0378">Hydrolase</keyword>
<keyword evidence="7" id="KW-1185">Reference proteome</keyword>
<evidence type="ECO:0000313" key="6">
    <source>
        <dbReference type="EMBL" id="MFD2863584.1"/>
    </source>
</evidence>
<gene>
    <name evidence="6" type="ORF">ACFSYC_02690</name>
</gene>
<dbReference type="InterPro" id="IPR000055">
    <property type="entry name" value="Restrct_endonuc_typeI_TRD"/>
</dbReference>
<dbReference type="Pfam" id="PF01420">
    <property type="entry name" value="Methylase_S"/>
    <property type="match status" value="2"/>
</dbReference>
<protein>
    <submittedName>
        <fullName evidence="6">Restriction endonuclease subunit S</fullName>
    </submittedName>
</protein>
<dbReference type="Gene3D" id="1.10.287.1120">
    <property type="entry name" value="Bipartite methylase S protein"/>
    <property type="match status" value="1"/>
</dbReference>
<keyword evidence="2" id="KW-0680">Restriction system</keyword>
<keyword evidence="6" id="KW-0540">Nuclease</keyword>
<dbReference type="Proteomes" id="UP001597601">
    <property type="component" value="Unassembled WGS sequence"/>
</dbReference>
<reference evidence="7" key="1">
    <citation type="journal article" date="2019" name="Int. J. Syst. Evol. Microbiol.">
        <title>The Global Catalogue of Microorganisms (GCM) 10K type strain sequencing project: providing services to taxonomists for standard genome sequencing and annotation.</title>
        <authorList>
            <consortium name="The Broad Institute Genomics Platform"/>
            <consortium name="The Broad Institute Genome Sequencing Center for Infectious Disease"/>
            <person name="Wu L."/>
            <person name="Ma J."/>
        </authorList>
    </citation>
    <scope>NUCLEOTIDE SEQUENCE [LARGE SCALE GENOMIC DNA]</scope>
    <source>
        <strain evidence="7">KCTC 52232</strain>
    </source>
</reference>
<dbReference type="GO" id="GO:0004519">
    <property type="term" value="F:endonuclease activity"/>
    <property type="evidence" value="ECO:0007669"/>
    <property type="project" value="UniProtKB-KW"/>
</dbReference>
<dbReference type="Gene3D" id="3.90.220.20">
    <property type="entry name" value="DNA methylase specificity domains"/>
    <property type="match status" value="2"/>
</dbReference>
<dbReference type="InterPro" id="IPR052021">
    <property type="entry name" value="Type-I_RS_S_subunit"/>
</dbReference>
<dbReference type="PANTHER" id="PTHR30408">
    <property type="entry name" value="TYPE-1 RESTRICTION ENZYME ECOKI SPECIFICITY PROTEIN"/>
    <property type="match status" value="1"/>
</dbReference>
<accession>A0ABW5XK47</accession>
<name>A0ABW5XK47_9SPHI</name>
<feature type="domain" description="Type I restriction modification DNA specificity" evidence="5">
    <location>
        <begin position="278"/>
        <end position="395"/>
    </location>
</feature>
<dbReference type="RefSeq" id="WP_377123250.1">
    <property type="nucleotide sequence ID" value="NZ_JBHUON010000002.1"/>
</dbReference>
<comment type="caution">
    <text evidence="6">The sequence shown here is derived from an EMBL/GenBank/DDBJ whole genome shotgun (WGS) entry which is preliminary data.</text>
</comment>
<evidence type="ECO:0000256" key="2">
    <source>
        <dbReference type="ARBA" id="ARBA00022747"/>
    </source>
</evidence>
<feature type="coiled-coil region" evidence="4">
    <location>
        <begin position="377"/>
        <end position="404"/>
    </location>
</feature>
<evidence type="ECO:0000313" key="7">
    <source>
        <dbReference type="Proteomes" id="UP001597601"/>
    </source>
</evidence>
<feature type="domain" description="Type I restriction modification DNA specificity" evidence="5">
    <location>
        <begin position="60"/>
        <end position="204"/>
    </location>
</feature>
<keyword evidence="3" id="KW-0238">DNA-binding</keyword>
<evidence type="ECO:0000259" key="5">
    <source>
        <dbReference type="Pfam" id="PF01420"/>
    </source>
</evidence>
<dbReference type="SUPFAM" id="SSF116734">
    <property type="entry name" value="DNA methylase specificity domain"/>
    <property type="match status" value="2"/>
</dbReference>
<comment type="similarity">
    <text evidence="1">Belongs to the type-I restriction system S methylase family.</text>
</comment>
<proteinExistence type="inferred from homology"/>
<sequence>MTEIYENKVGYKHTPLGFIPKEWKLKELRSISLTVFSNVDKHIIEGEREVFLCNYKDVYYNNYIFSEMTFSRGTVNETEYEKFKVKKGDVIITKDSEDKRDIAISTFVLEDIPDLICGYHLALIRPTQGILDGLFLSFALSSYNVNHYFQKRANGITRFGLDTDTVKSSLIPLPTIFEQKKIATILSTWDEGITRIQHLINLLKRRNKGLIQVLFTGKKRLLGFENREWIKLNANLIFKSVSNKNNGAEQLLSATQEFGIIPRNMLEARVTMPSGDTGSFKLVNKSDFVISLRSFQGGIEYSNYRGLVSPAYTVLKPILPIVDEFYKHYFKSYDFIGHLAVAVIGIRDGKQVSYEDFSLLKLPYPDVGEQKAIAEIIEKAVYEVNLYEKKLAQLQLEKKGLMQKLLTGEIRVKN</sequence>
<dbReference type="PANTHER" id="PTHR30408:SF12">
    <property type="entry name" value="TYPE I RESTRICTION ENZYME MJAVIII SPECIFICITY SUBUNIT"/>
    <property type="match status" value="1"/>
</dbReference>
<evidence type="ECO:0000256" key="3">
    <source>
        <dbReference type="ARBA" id="ARBA00023125"/>
    </source>
</evidence>
<keyword evidence="6" id="KW-0255">Endonuclease</keyword>
<keyword evidence="4" id="KW-0175">Coiled coil</keyword>
<evidence type="ECO:0000256" key="1">
    <source>
        <dbReference type="ARBA" id="ARBA00010923"/>
    </source>
</evidence>
<evidence type="ECO:0000256" key="4">
    <source>
        <dbReference type="SAM" id="Coils"/>
    </source>
</evidence>